<dbReference type="Proteomes" id="UP001362999">
    <property type="component" value="Unassembled WGS sequence"/>
</dbReference>
<sequence length="490" mass="52344">MNDLKDRLTLSPAPASDARASVSHLLSRASTYPCSAATPAFTRLAHSTSTFQLALDALLPIIDPPIPAELTSRILASFILFALYAPHPIAINPFKSVLFVTFIKERDKARAASAVGIAPNEPLVWVLWKILKGDGDDIGPYSPSALARSLLPPNFRATKLILDDTLYRATDADLNDNTYAHLEHNARPVTPLNGNVRYVTSEEDAQNEAVARAMHLLLAARSRVLSLAEQRHLMPLLPALLSPSTRQARPPRALLAPADIAPLVATNPALAAGVVGALLAAGPLYDTSNGLTSDLPRDVSVLLSGAVDQANGGTAGMKTSAILFALARLPPMLPTFDVLGRLLRDPRAVNVDDEMVDQSNGFNGKAMTRNEFFAGGSTASTITNGNGHGKAATTTISDLVRTEVLGRFIAASIDWLDSAEREEREGRVSEDTWAQGVVHLCRFYSALLRAGVVDLASDTDSAAMAHFSLRHARFGEANALYRLLVGGIAE</sequence>
<evidence type="ECO:0008006" key="3">
    <source>
        <dbReference type="Google" id="ProtNLM"/>
    </source>
</evidence>
<keyword evidence="2" id="KW-1185">Reference proteome</keyword>
<gene>
    <name evidence="1" type="ORF">R3P38DRAFT_3264955</name>
</gene>
<dbReference type="EMBL" id="JAWWNJ010000023">
    <property type="protein sequence ID" value="KAK7032990.1"/>
    <property type="molecule type" value="Genomic_DNA"/>
</dbReference>
<reference evidence="1 2" key="1">
    <citation type="journal article" date="2024" name="J Genomics">
        <title>Draft genome sequencing and assembly of Favolaschia claudopus CIRM-BRFM 2984 isolated from oak limbs.</title>
        <authorList>
            <person name="Navarro D."/>
            <person name="Drula E."/>
            <person name="Chaduli D."/>
            <person name="Cazenave R."/>
            <person name="Ahrendt S."/>
            <person name="Wang J."/>
            <person name="Lipzen A."/>
            <person name="Daum C."/>
            <person name="Barry K."/>
            <person name="Grigoriev I.V."/>
            <person name="Favel A."/>
            <person name="Rosso M.N."/>
            <person name="Martin F."/>
        </authorList>
    </citation>
    <scope>NUCLEOTIDE SEQUENCE [LARGE SCALE GENOMIC DNA]</scope>
    <source>
        <strain evidence="1 2">CIRM-BRFM 2984</strain>
    </source>
</reference>
<accession>A0AAW0C2W3</accession>
<comment type="caution">
    <text evidence="1">The sequence shown here is derived from an EMBL/GenBank/DDBJ whole genome shotgun (WGS) entry which is preliminary data.</text>
</comment>
<dbReference type="InterPro" id="IPR019312">
    <property type="entry name" value="CNOT11"/>
</dbReference>
<dbReference type="AlphaFoldDB" id="A0AAW0C2W3"/>
<protein>
    <recommendedName>
        <fullName evidence="3">CCR4-NOT transcription complex subunit 11</fullName>
    </recommendedName>
</protein>
<proteinExistence type="predicted"/>
<dbReference type="Pfam" id="PF10155">
    <property type="entry name" value="CNOT11"/>
    <property type="match status" value="1"/>
</dbReference>
<name>A0AAW0C2W3_9AGAR</name>
<evidence type="ECO:0000313" key="1">
    <source>
        <dbReference type="EMBL" id="KAK7032990.1"/>
    </source>
</evidence>
<evidence type="ECO:0000313" key="2">
    <source>
        <dbReference type="Proteomes" id="UP001362999"/>
    </source>
</evidence>
<organism evidence="1 2">
    <name type="scientific">Favolaschia claudopus</name>
    <dbReference type="NCBI Taxonomy" id="2862362"/>
    <lineage>
        <taxon>Eukaryota</taxon>
        <taxon>Fungi</taxon>
        <taxon>Dikarya</taxon>
        <taxon>Basidiomycota</taxon>
        <taxon>Agaricomycotina</taxon>
        <taxon>Agaricomycetes</taxon>
        <taxon>Agaricomycetidae</taxon>
        <taxon>Agaricales</taxon>
        <taxon>Marasmiineae</taxon>
        <taxon>Mycenaceae</taxon>
        <taxon>Favolaschia</taxon>
    </lineage>
</organism>
<dbReference type="GO" id="GO:0030014">
    <property type="term" value="C:CCR4-NOT complex"/>
    <property type="evidence" value="ECO:0007669"/>
    <property type="project" value="InterPro"/>
</dbReference>